<dbReference type="EMBL" id="MN740300">
    <property type="protein sequence ID" value="QHT99027.1"/>
    <property type="molecule type" value="Genomic_DNA"/>
</dbReference>
<comment type="cofactor">
    <cofactor evidence="1">
        <name>Mg(2+)</name>
        <dbReference type="ChEBI" id="CHEBI:18420"/>
    </cofactor>
</comment>
<evidence type="ECO:0000256" key="7">
    <source>
        <dbReference type="ARBA" id="ARBA00022801"/>
    </source>
</evidence>
<protein>
    <recommendedName>
        <fullName evidence="11">ERCC4 domain-containing protein</fullName>
    </recommendedName>
</protein>
<evidence type="ECO:0000256" key="1">
    <source>
        <dbReference type="ARBA" id="ARBA00001946"/>
    </source>
</evidence>
<dbReference type="GO" id="GO:0000727">
    <property type="term" value="P:double-strand break repair via break-induced replication"/>
    <property type="evidence" value="ECO:0007669"/>
    <property type="project" value="TreeGrafter"/>
</dbReference>
<keyword evidence="10" id="KW-0234">DNA repair</keyword>
<dbReference type="PANTHER" id="PTHR13451:SF0">
    <property type="entry name" value="CROSSOVER JUNCTION ENDONUCLEASE MUS81"/>
    <property type="match status" value="1"/>
</dbReference>
<reference evidence="12" key="1">
    <citation type="journal article" date="2020" name="Nature">
        <title>Giant virus diversity and host interactions through global metagenomics.</title>
        <authorList>
            <person name="Schulz F."/>
            <person name="Roux S."/>
            <person name="Paez-Espino D."/>
            <person name="Jungbluth S."/>
            <person name="Walsh D.A."/>
            <person name="Denef V.J."/>
            <person name="McMahon K.D."/>
            <person name="Konstantinidis K.T."/>
            <person name="Eloe-Fadrosh E.A."/>
            <person name="Kyrpides N.C."/>
            <person name="Woyke T."/>
        </authorList>
    </citation>
    <scope>NUCLEOTIDE SEQUENCE</scope>
    <source>
        <strain evidence="12">GVMAG-M-3300025695-21</strain>
    </source>
</reference>
<dbReference type="AlphaFoldDB" id="A0A6C0J4Z5"/>
<evidence type="ECO:0000256" key="9">
    <source>
        <dbReference type="ARBA" id="ARBA00023172"/>
    </source>
</evidence>
<keyword evidence="5" id="KW-0255">Endonuclease</keyword>
<dbReference type="Gene3D" id="1.10.150.670">
    <property type="entry name" value="Crossover junction endonuclease EME1, DNA-binding domain"/>
    <property type="match status" value="1"/>
</dbReference>
<evidence type="ECO:0000256" key="10">
    <source>
        <dbReference type="ARBA" id="ARBA00023204"/>
    </source>
</evidence>
<dbReference type="Pfam" id="PF02732">
    <property type="entry name" value="ERCC4"/>
    <property type="match status" value="1"/>
</dbReference>
<evidence type="ECO:0000256" key="8">
    <source>
        <dbReference type="ARBA" id="ARBA00022842"/>
    </source>
</evidence>
<sequence length="255" mass="29571">MDKLEVILDNREHSLITEILSRDLDKYKEYIDIKKEQLDLADVQIKYKNIFYVFERKTPTDLISSIKDGRYKEQKIRLLSNVPISNITYIIEGDTVVSHNKYNANILHGSYLHTMFRDNIRIIYTKNISETASFIMILCGKLLDNPDKFLNPSRVAIDIDNNQGSYIDCLKLKQKKIANIDINTCYIMQLSQIPNISSVIAKNIAAIYPTYRELIYALDNIKDEENNKKRVILLTSIPKIGKEKALSILKFLSYI</sequence>
<dbReference type="GO" id="GO:0008821">
    <property type="term" value="F:crossover junction DNA endonuclease activity"/>
    <property type="evidence" value="ECO:0007669"/>
    <property type="project" value="InterPro"/>
</dbReference>
<dbReference type="GO" id="GO:0003677">
    <property type="term" value="F:DNA binding"/>
    <property type="evidence" value="ECO:0007669"/>
    <property type="project" value="InterPro"/>
</dbReference>
<dbReference type="InterPro" id="IPR033309">
    <property type="entry name" value="Mus81"/>
</dbReference>
<keyword evidence="3" id="KW-0540">Nuclease</keyword>
<accession>A0A6C0J4Z5</accession>
<dbReference type="Gene3D" id="3.40.50.10130">
    <property type="match status" value="1"/>
</dbReference>
<evidence type="ECO:0000256" key="2">
    <source>
        <dbReference type="ARBA" id="ARBA00010015"/>
    </source>
</evidence>
<keyword evidence="8" id="KW-0460">Magnesium</keyword>
<dbReference type="GO" id="GO:0046872">
    <property type="term" value="F:metal ion binding"/>
    <property type="evidence" value="ECO:0007669"/>
    <property type="project" value="UniProtKB-KW"/>
</dbReference>
<keyword evidence="6" id="KW-0227">DNA damage</keyword>
<dbReference type="InterPro" id="IPR042530">
    <property type="entry name" value="EME1/EME2_C"/>
</dbReference>
<dbReference type="GO" id="GO:0006308">
    <property type="term" value="P:DNA catabolic process"/>
    <property type="evidence" value="ECO:0007669"/>
    <property type="project" value="InterPro"/>
</dbReference>
<dbReference type="SUPFAM" id="SSF52980">
    <property type="entry name" value="Restriction endonuclease-like"/>
    <property type="match status" value="1"/>
</dbReference>
<evidence type="ECO:0000259" key="11">
    <source>
        <dbReference type="SMART" id="SM00891"/>
    </source>
</evidence>
<dbReference type="GO" id="GO:0031573">
    <property type="term" value="P:mitotic intra-S DNA damage checkpoint signaling"/>
    <property type="evidence" value="ECO:0007669"/>
    <property type="project" value="TreeGrafter"/>
</dbReference>
<dbReference type="GO" id="GO:0048476">
    <property type="term" value="C:Holliday junction resolvase complex"/>
    <property type="evidence" value="ECO:0007669"/>
    <property type="project" value="TreeGrafter"/>
</dbReference>
<evidence type="ECO:0000313" key="12">
    <source>
        <dbReference type="EMBL" id="QHT99027.1"/>
    </source>
</evidence>
<organism evidence="12">
    <name type="scientific">viral metagenome</name>
    <dbReference type="NCBI Taxonomy" id="1070528"/>
    <lineage>
        <taxon>unclassified sequences</taxon>
        <taxon>metagenomes</taxon>
        <taxon>organismal metagenomes</taxon>
    </lineage>
</organism>
<name>A0A6C0J4Z5_9ZZZZ</name>
<evidence type="ECO:0000256" key="6">
    <source>
        <dbReference type="ARBA" id="ARBA00022763"/>
    </source>
</evidence>
<feature type="domain" description="ERCC4" evidence="11">
    <location>
        <begin position="5"/>
        <end position="95"/>
    </location>
</feature>
<dbReference type="InterPro" id="IPR011335">
    <property type="entry name" value="Restrct_endonuc-II-like"/>
</dbReference>
<proteinExistence type="inferred from homology"/>
<evidence type="ECO:0000256" key="4">
    <source>
        <dbReference type="ARBA" id="ARBA00022723"/>
    </source>
</evidence>
<keyword evidence="4" id="KW-0479">Metal-binding</keyword>
<dbReference type="PANTHER" id="PTHR13451">
    <property type="entry name" value="CLASS II CROSSOVER JUNCTION ENDONUCLEASE MUS81"/>
    <property type="match status" value="1"/>
</dbReference>
<comment type="similarity">
    <text evidence="2">Belongs to the XPF family.</text>
</comment>
<evidence type="ECO:0000256" key="3">
    <source>
        <dbReference type="ARBA" id="ARBA00022722"/>
    </source>
</evidence>
<dbReference type="InterPro" id="IPR006166">
    <property type="entry name" value="ERCC4_domain"/>
</dbReference>
<dbReference type="GO" id="GO:0005634">
    <property type="term" value="C:nucleus"/>
    <property type="evidence" value="ECO:0007669"/>
    <property type="project" value="TreeGrafter"/>
</dbReference>
<dbReference type="SMART" id="SM00891">
    <property type="entry name" value="ERCC4"/>
    <property type="match status" value="1"/>
</dbReference>
<evidence type="ECO:0000256" key="5">
    <source>
        <dbReference type="ARBA" id="ARBA00022759"/>
    </source>
</evidence>
<keyword evidence="9" id="KW-0233">DNA recombination</keyword>
<dbReference type="GO" id="GO:0048257">
    <property type="term" value="F:3'-flap endonuclease activity"/>
    <property type="evidence" value="ECO:0007669"/>
    <property type="project" value="TreeGrafter"/>
</dbReference>
<keyword evidence="7" id="KW-0378">Hydrolase</keyword>
<dbReference type="GO" id="GO:0000712">
    <property type="term" value="P:resolution of meiotic recombination intermediates"/>
    <property type="evidence" value="ECO:0007669"/>
    <property type="project" value="TreeGrafter"/>
</dbReference>